<dbReference type="Proteomes" id="UP000289738">
    <property type="component" value="Chromosome B03"/>
</dbReference>
<organism evidence="1 2">
    <name type="scientific">Arachis hypogaea</name>
    <name type="common">Peanut</name>
    <dbReference type="NCBI Taxonomy" id="3818"/>
    <lineage>
        <taxon>Eukaryota</taxon>
        <taxon>Viridiplantae</taxon>
        <taxon>Streptophyta</taxon>
        <taxon>Embryophyta</taxon>
        <taxon>Tracheophyta</taxon>
        <taxon>Spermatophyta</taxon>
        <taxon>Magnoliopsida</taxon>
        <taxon>eudicotyledons</taxon>
        <taxon>Gunneridae</taxon>
        <taxon>Pentapetalae</taxon>
        <taxon>rosids</taxon>
        <taxon>fabids</taxon>
        <taxon>Fabales</taxon>
        <taxon>Fabaceae</taxon>
        <taxon>Papilionoideae</taxon>
        <taxon>50 kb inversion clade</taxon>
        <taxon>dalbergioids sensu lato</taxon>
        <taxon>Dalbergieae</taxon>
        <taxon>Pterocarpus clade</taxon>
        <taxon>Arachis</taxon>
    </lineage>
</organism>
<sequence>MIPTPKTENERRFDVPRFGIDIGVGYGGPNGGYSRGGVVRTTVVFKDRGPCYQKKVTCPARCFYYFSHSGRGYGGGGCTIDCKNKCTAYC</sequence>
<gene>
    <name evidence="1" type="ORF">Ahy_B03g063306</name>
</gene>
<dbReference type="AlphaFoldDB" id="A0A444ZWY3"/>
<comment type="caution">
    <text evidence="1">The sequence shown here is derived from an EMBL/GenBank/DDBJ whole genome shotgun (WGS) entry which is preliminary data.</text>
</comment>
<reference evidence="1 2" key="1">
    <citation type="submission" date="2019-01" db="EMBL/GenBank/DDBJ databases">
        <title>Sequencing of cultivated peanut Arachis hypogaea provides insights into genome evolution and oil improvement.</title>
        <authorList>
            <person name="Chen X."/>
        </authorList>
    </citation>
    <scope>NUCLEOTIDE SEQUENCE [LARGE SCALE GENOMIC DNA]</scope>
    <source>
        <strain evidence="2">cv. Fuhuasheng</strain>
        <tissue evidence="1">Leaves</tissue>
    </source>
</reference>
<dbReference type="PANTHER" id="PTHR34789">
    <property type="entry name" value="EXPRESSED PROTEIN"/>
    <property type="match status" value="1"/>
</dbReference>
<evidence type="ECO:0000313" key="1">
    <source>
        <dbReference type="EMBL" id="RYR18688.1"/>
    </source>
</evidence>
<dbReference type="EMBL" id="SDMP01000013">
    <property type="protein sequence ID" value="RYR18688.1"/>
    <property type="molecule type" value="Genomic_DNA"/>
</dbReference>
<evidence type="ECO:0000313" key="2">
    <source>
        <dbReference type="Proteomes" id="UP000289738"/>
    </source>
</evidence>
<keyword evidence="2" id="KW-1185">Reference proteome</keyword>
<accession>A0A444ZWY3</accession>
<dbReference type="PANTHER" id="PTHR34789:SF1">
    <property type="entry name" value="EXPRESSED PROTEIN"/>
    <property type="match status" value="1"/>
</dbReference>
<protein>
    <submittedName>
        <fullName evidence="1">Uncharacterized protein</fullName>
    </submittedName>
</protein>
<proteinExistence type="predicted"/>
<name>A0A444ZWY3_ARAHY</name>